<dbReference type="AlphaFoldDB" id="D3F2H8"/>
<evidence type="ECO:0000313" key="1">
    <source>
        <dbReference type="EMBL" id="ADB52244.1"/>
    </source>
</evidence>
<dbReference type="EMBL" id="CP001854">
    <property type="protein sequence ID" value="ADB52244.1"/>
    <property type="molecule type" value="Genomic_DNA"/>
</dbReference>
<dbReference type="HOGENOM" id="CLU_139144_2_0_11"/>
<dbReference type="KEGG" id="cwo:Cwoe_3827"/>
<proteinExistence type="predicted"/>
<dbReference type="Gene3D" id="3.40.1260.10">
    <property type="entry name" value="DsrEFH-like"/>
    <property type="match status" value="1"/>
</dbReference>
<reference evidence="1 2" key="1">
    <citation type="journal article" date="2010" name="Stand. Genomic Sci.">
        <title>Complete genome sequence of Conexibacter woesei type strain (ID131577).</title>
        <authorList>
            <person name="Pukall R."/>
            <person name="Lapidus A."/>
            <person name="Glavina Del Rio T."/>
            <person name="Copeland A."/>
            <person name="Tice H."/>
            <person name="Cheng J.-F."/>
            <person name="Lucas S."/>
            <person name="Chen F."/>
            <person name="Nolan M."/>
            <person name="Bruce D."/>
            <person name="Goodwin L."/>
            <person name="Pitluck S."/>
            <person name="Mavromatis K."/>
            <person name="Ivanova N."/>
            <person name="Ovchinnikova G."/>
            <person name="Pati A."/>
            <person name="Chen A."/>
            <person name="Palaniappan K."/>
            <person name="Land M."/>
            <person name="Hauser L."/>
            <person name="Chang Y.-J."/>
            <person name="Jeffries C.D."/>
            <person name="Chain P."/>
            <person name="Meincke L."/>
            <person name="Sims D."/>
            <person name="Brettin T."/>
            <person name="Detter J.C."/>
            <person name="Rohde M."/>
            <person name="Goeker M."/>
            <person name="Bristow J."/>
            <person name="Eisen J.A."/>
            <person name="Markowitz V."/>
            <person name="Kyrpides N.C."/>
            <person name="Klenk H.-P."/>
            <person name="Hugenholtz P."/>
        </authorList>
    </citation>
    <scope>NUCLEOTIDE SEQUENCE [LARGE SCALE GENOMIC DNA]</scope>
    <source>
        <strain evidence="2">DSM 14684 / CIP 108061 / JCM 11494 / NBRC 100937 / ID131577</strain>
    </source>
</reference>
<protein>
    <submittedName>
        <fullName evidence="1">Uncharacterized protein</fullName>
    </submittedName>
</protein>
<dbReference type="Pfam" id="PF02635">
    <property type="entry name" value="DsrE"/>
    <property type="match status" value="1"/>
</dbReference>
<keyword evidence="2" id="KW-1185">Reference proteome</keyword>
<dbReference type="OrthoDB" id="9812053at2"/>
<evidence type="ECO:0000313" key="2">
    <source>
        <dbReference type="Proteomes" id="UP000008229"/>
    </source>
</evidence>
<sequence>MTERNADVVINLATGHEDAERVTVAFLVATAALAKGRQVTMFLTKEAVRLGLPGYGEAIEVSGAPPVARLLSQFADGGGELLVCPICFSGRQLDEAALVPNAVLGGATPLFDRIGDGATVFSY</sequence>
<dbReference type="STRING" id="469383.Cwoe_3827"/>
<dbReference type="SUPFAM" id="SSF75169">
    <property type="entry name" value="DsrEFH-like"/>
    <property type="match status" value="1"/>
</dbReference>
<dbReference type="Proteomes" id="UP000008229">
    <property type="component" value="Chromosome"/>
</dbReference>
<dbReference type="eggNOG" id="COG2044">
    <property type="taxonomic scope" value="Bacteria"/>
</dbReference>
<dbReference type="InterPro" id="IPR027396">
    <property type="entry name" value="DsrEFH-like"/>
</dbReference>
<accession>D3F2H8</accession>
<organism evidence="1 2">
    <name type="scientific">Conexibacter woesei (strain DSM 14684 / CCUG 47730 / CIP 108061 / JCM 11494 / NBRC 100937 / ID131577)</name>
    <dbReference type="NCBI Taxonomy" id="469383"/>
    <lineage>
        <taxon>Bacteria</taxon>
        <taxon>Bacillati</taxon>
        <taxon>Actinomycetota</taxon>
        <taxon>Thermoleophilia</taxon>
        <taxon>Solirubrobacterales</taxon>
        <taxon>Conexibacteraceae</taxon>
        <taxon>Conexibacter</taxon>
    </lineage>
</organism>
<gene>
    <name evidence="1" type="ordered locus">Cwoe_3827</name>
</gene>
<reference evidence="2" key="2">
    <citation type="submission" date="2010-01" db="EMBL/GenBank/DDBJ databases">
        <title>The complete genome of Conexibacter woesei DSM 14684.</title>
        <authorList>
            <consortium name="US DOE Joint Genome Institute (JGI-PGF)"/>
            <person name="Lucas S."/>
            <person name="Copeland A."/>
            <person name="Lapidus A."/>
            <person name="Glavina del Rio T."/>
            <person name="Dalin E."/>
            <person name="Tice H."/>
            <person name="Bruce D."/>
            <person name="Goodwin L."/>
            <person name="Pitluck S."/>
            <person name="Kyrpides N."/>
            <person name="Mavromatis K."/>
            <person name="Ivanova N."/>
            <person name="Mikhailova N."/>
            <person name="Chertkov O."/>
            <person name="Brettin T."/>
            <person name="Detter J.C."/>
            <person name="Han C."/>
            <person name="Larimer F."/>
            <person name="Land M."/>
            <person name="Hauser L."/>
            <person name="Markowitz V."/>
            <person name="Cheng J.-F."/>
            <person name="Hugenholtz P."/>
            <person name="Woyke T."/>
            <person name="Wu D."/>
            <person name="Pukall R."/>
            <person name="Steenblock K."/>
            <person name="Schneider S."/>
            <person name="Klenk H.-P."/>
            <person name="Eisen J.A."/>
        </authorList>
    </citation>
    <scope>NUCLEOTIDE SEQUENCE [LARGE SCALE GENOMIC DNA]</scope>
    <source>
        <strain evidence="2">DSM 14684 / CIP 108061 / JCM 11494 / NBRC 100937 / ID131577</strain>
    </source>
</reference>
<dbReference type="RefSeq" id="WP_012935295.1">
    <property type="nucleotide sequence ID" value="NC_013739.1"/>
</dbReference>
<dbReference type="InterPro" id="IPR003787">
    <property type="entry name" value="Sulphur_relay_DsrE/F-like"/>
</dbReference>
<name>D3F2H8_CONWI</name>